<keyword evidence="2 5" id="KW-0812">Transmembrane</keyword>
<dbReference type="STRING" id="121290.APY04_2717"/>
<evidence type="ECO:0000313" key="6">
    <source>
        <dbReference type="EMBL" id="KWT65479.1"/>
    </source>
</evidence>
<comment type="subcellular location">
    <subcellularLocation>
        <location evidence="5">Cell membrane</location>
        <topology evidence="5">Multi-pass membrane protein</topology>
    </subcellularLocation>
    <subcellularLocation>
        <location evidence="1">Membrane</location>
        <topology evidence="1">Multi-pass membrane protein</topology>
    </subcellularLocation>
</comment>
<feature type="transmembrane region" description="Helical" evidence="5">
    <location>
        <begin position="214"/>
        <end position="236"/>
    </location>
</feature>
<dbReference type="PATRIC" id="fig|121290.4.peg.5"/>
<evidence type="ECO:0000256" key="5">
    <source>
        <dbReference type="RuleBase" id="RU363041"/>
    </source>
</evidence>
<feature type="transmembrane region" description="Helical" evidence="5">
    <location>
        <begin position="110"/>
        <end position="131"/>
    </location>
</feature>
<organism evidence="6 7">
    <name type="scientific">Hyphomicrobium sulfonivorans</name>
    <dbReference type="NCBI Taxonomy" id="121290"/>
    <lineage>
        <taxon>Bacteria</taxon>
        <taxon>Pseudomonadati</taxon>
        <taxon>Pseudomonadota</taxon>
        <taxon>Alphaproteobacteria</taxon>
        <taxon>Hyphomicrobiales</taxon>
        <taxon>Hyphomicrobiaceae</taxon>
        <taxon>Hyphomicrobium</taxon>
    </lineage>
</organism>
<feature type="transmembrane region" description="Helical" evidence="5">
    <location>
        <begin position="37"/>
        <end position="63"/>
    </location>
</feature>
<dbReference type="RefSeq" id="WP_068463348.1">
    <property type="nucleotide sequence ID" value="NZ_JAEFBX010000002.1"/>
</dbReference>
<dbReference type="PANTHER" id="PTHR43701">
    <property type="entry name" value="MEMBRANE TRANSPORTER PROTEIN MJ0441-RELATED"/>
    <property type="match status" value="1"/>
</dbReference>
<feature type="transmembrane region" description="Helical" evidence="5">
    <location>
        <begin position="271"/>
        <end position="289"/>
    </location>
</feature>
<evidence type="ECO:0000256" key="1">
    <source>
        <dbReference type="ARBA" id="ARBA00004141"/>
    </source>
</evidence>
<keyword evidence="5" id="KW-1003">Cell membrane</keyword>
<feature type="transmembrane region" description="Helical" evidence="5">
    <location>
        <begin position="84"/>
        <end position="104"/>
    </location>
</feature>
<name>A0A109BB18_HYPSL</name>
<dbReference type="AlphaFoldDB" id="A0A109BB18"/>
<dbReference type="GO" id="GO:0005886">
    <property type="term" value="C:plasma membrane"/>
    <property type="evidence" value="ECO:0007669"/>
    <property type="project" value="UniProtKB-SubCell"/>
</dbReference>
<feature type="transmembrane region" description="Helical" evidence="5">
    <location>
        <begin position="171"/>
        <end position="194"/>
    </location>
</feature>
<dbReference type="Proteomes" id="UP000059074">
    <property type="component" value="Unassembled WGS sequence"/>
</dbReference>
<comment type="similarity">
    <text evidence="5">Belongs to the 4-toluene sulfonate uptake permease (TSUP) (TC 2.A.102) family.</text>
</comment>
<feature type="transmembrane region" description="Helical" evidence="5">
    <location>
        <begin position="12"/>
        <end position="31"/>
    </location>
</feature>
<feature type="transmembrane region" description="Helical" evidence="5">
    <location>
        <begin position="243"/>
        <end position="265"/>
    </location>
</feature>
<keyword evidence="7" id="KW-1185">Reference proteome</keyword>
<evidence type="ECO:0000256" key="4">
    <source>
        <dbReference type="ARBA" id="ARBA00023136"/>
    </source>
</evidence>
<gene>
    <name evidence="6" type="ORF">APY04_2717</name>
</gene>
<dbReference type="InterPro" id="IPR002781">
    <property type="entry name" value="TM_pro_TauE-like"/>
</dbReference>
<evidence type="ECO:0000256" key="3">
    <source>
        <dbReference type="ARBA" id="ARBA00022989"/>
    </source>
</evidence>
<dbReference type="PANTHER" id="PTHR43701:SF12">
    <property type="entry name" value="MEMBRANE TRANSPORTER PROTEIN YTNM-RELATED"/>
    <property type="match status" value="1"/>
</dbReference>
<keyword evidence="4 5" id="KW-0472">Membrane</keyword>
<evidence type="ECO:0000313" key="7">
    <source>
        <dbReference type="Proteomes" id="UP000059074"/>
    </source>
</evidence>
<protein>
    <recommendedName>
        <fullName evidence="5">Probable membrane transporter protein</fullName>
    </recommendedName>
</protein>
<dbReference type="OrthoDB" id="9779078at2"/>
<reference evidence="6 7" key="1">
    <citation type="submission" date="2015-10" db="EMBL/GenBank/DDBJ databases">
        <title>Transcriptomic analysis of a linuron degrading triple-species bacterial consortium.</title>
        <authorList>
            <person name="Albers P."/>
        </authorList>
    </citation>
    <scope>NUCLEOTIDE SEQUENCE [LARGE SCALE GENOMIC DNA]</scope>
    <source>
        <strain evidence="6 7">WDL6</strain>
    </source>
</reference>
<keyword evidence="3 5" id="KW-1133">Transmembrane helix</keyword>
<proteinExistence type="inferred from homology"/>
<accession>A0A109BB18</accession>
<dbReference type="EMBL" id="LMTR01000078">
    <property type="protein sequence ID" value="KWT65479.1"/>
    <property type="molecule type" value="Genomic_DNA"/>
</dbReference>
<evidence type="ECO:0000256" key="2">
    <source>
        <dbReference type="ARBA" id="ARBA00022692"/>
    </source>
</evidence>
<dbReference type="Pfam" id="PF01925">
    <property type="entry name" value="TauE"/>
    <property type="match status" value="1"/>
</dbReference>
<sequence>MNIYLPIAEMSVNAALLLGLGGAVGFLSGLFGVGGGFLLTPLLIFLGVPTSVAVGTGSMQILASSVSGAMAQYRRNNVDVKMGMVLVAGGVVGSFIGVSLMRILRQMGQFELFVSLCYVTFLGAVGALMLIESVGSIQRQRSGQPVPTRQTGQHSWVHGLPFKMRFHRSKLYISAVPPAMIGAFVGFMAAIMGVGGGFVMVPAMIYLLRVPTSVVIGTSLFQIVFVMAVTTLLQAIENKSVDVVLALILIVGGVVGAQFGAAAGGKLKGEQLRFMLAALVLLVCLRIAWDLMVTPAEIFSIGPLIGGGL</sequence>
<comment type="caution">
    <text evidence="6">The sequence shown here is derived from an EMBL/GenBank/DDBJ whole genome shotgun (WGS) entry which is preliminary data.</text>
</comment>
<dbReference type="InterPro" id="IPR051598">
    <property type="entry name" value="TSUP/Inactive_protease-like"/>
</dbReference>